<accession>A0A4S2DP03</accession>
<evidence type="ECO:0000313" key="2">
    <source>
        <dbReference type="Proteomes" id="UP000306888"/>
    </source>
</evidence>
<keyword evidence="2" id="KW-1185">Reference proteome</keyword>
<dbReference type="OrthoDB" id="1873372at2"/>
<protein>
    <submittedName>
        <fullName evidence="1">Uncharacterized protein</fullName>
    </submittedName>
</protein>
<sequence length="924" mass="108904">MSKVSDEYMNINECIEYLNENSVIKVKKQFFINRLIKIAENCIVGDNIILNNKFIYIKENYFFNQVELYKNSIDRPTVIRKIIKVIKDNKFYDASVKGRLYTKVDNYLIPLFSMDITFITKEDFNSILSGIELIIQCQSINTQQLLKEVNNLFKGVQFDNNEKNIFKYILDNNLLYFPTNHVGNFISKGNMYPKSTVDKVKENLRKYVREKKVKLINISFSEYLSLSDEEFNENYIELDMEMFNRLVQYQNNIGNFVRIKRTFRDTNVKVIWIHRGKKIVSKKEFLEFSDFKNNYVGNEYLQQYNVSIKPLLAKNNGIILKKYKSIYYINKLDVDRYVHINNYNEQFASAKSMYDKVMTKIEYFPNKNEYRFPKFKSLFVEFIKLTNTKVKSYIYVSRIYNVYNAILNNINIDLYPFNKEENNKLFQKVALVVNVSQNDRGILIKFINYLINIKSFDIDRIIDCSKRGNREPYREEQFLSLLVHLIDIVAKKNNLQKLYRDWNLSSCVLYLFMHYCVAWRKMDLVDQLPIPSIRSIEGITDGESFIKWLEDGNELTENRSYKICKSIEEKTYRLRLKAKKNNAYLNCIISSHLIKEVALLLCINAANREIHYSKNNNFRLEHRAFNAAYLENQKMKILLKDNFDIDLEEILGGAFDNIKMNKGFLSLVKEKSEELGIAYSYYYTQVARGHLSKNNTLSETTKIYLKKDISKASVMVFATGTMGSTAHTLLELVDPKFKSKSNEEKIIEIQNLNMTPYTIERNIKTIAKKILLIQDEIDNFFKQGGYKEGLLQDILYGQNFYGIEEKTKCLIKITRKNHVGITRIKSYNYDNINGNNNHCPLNKLSCIGCEYMISLRYFIYEFEKKFNKILYDLEHFKTELDKEIAIDSINELYLPVLNDLALVLGDNIGKVINVNRYLELAKRS</sequence>
<proteinExistence type="predicted"/>
<dbReference type="AlphaFoldDB" id="A0A4S2DP03"/>
<reference evidence="1 2" key="1">
    <citation type="submission" date="2019-04" db="EMBL/GenBank/DDBJ databases">
        <title>Microbes associate with the intestines of laboratory mice.</title>
        <authorList>
            <person name="Navarre W."/>
            <person name="Wong E."/>
            <person name="Huang K."/>
            <person name="Tropini C."/>
            <person name="Ng K."/>
            <person name="Yu B."/>
        </authorList>
    </citation>
    <scope>NUCLEOTIDE SEQUENCE [LARGE SCALE GENOMIC DNA]</scope>
    <source>
        <strain evidence="1 2">NM50_B9-20</strain>
    </source>
</reference>
<name>A0A4S2DP03_9CLOT</name>
<evidence type="ECO:0000313" key="1">
    <source>
        <dbReference type="EMBL" id="TGY42813.1"/>
    </source>
</evidence>
<dbReference type="RefSeq" id="WP_136006326.1">
    <property type="nucleotide sequence ID" value="NZ_SRYR01000002.1"/>
</dbReference>
<dbReference type="Proteomes" id="UP000306888">
    <property type="component" value="Unassembled WGS sequence"/>
</dbReference>
<organism evidence="1 2">
    <name type="scientific">Clostridium sartagoforme</name>
    <dbReference type="NCBI Taxonomy" id="84031"/>
    <lineage>
        <taxon>Bacteria</taxon>
        <taxon>Bacillati</taxon>
        <taxon>Bacillota</taxon>
        <taxon>Clostridia</taxon>
        <taxon>Eubacteriales</taxon>
        <taxon>Clostridiaceae</taxon>
        <taxon>Clostridium</taxon>
    </lineage>
</organism>
<comment type="caution">
    <text evidence="1">The sequence shown here is derived from an EMBL/GenBank/DDBJ whole genome shotgun (WGS) entry which is preliminary data.</text>
</comment>
<gene>
    <name evidence="1" type="ORF">E5347_08370</name>
</gene>
<dbReference type="EMBL" id="SRYR01000002">
    <property type="protein sequence ID" value="TGY42813.1"/>
    <property type="molecule type" value="Genomic_DNA"/>
</dbReference>